<dbReference type="InterPro" id="IPR000558">
    <property type="entry name" value="Histone_H2B"/>
</dbReference>
<keyword evidence="5" id="KW-1185">Reference proteome</keyword>
<dbReference type="Proteomes" id="UP001206925">
    <property type="component" value="Unassembled WGS sequence"/>
</dbReference>
<dbReference type="SMART" id="SM00427">
    <property type="entry name" value="H2B"/>
    <property type="match status" value="1"/>
</dbReference>
<comment type="caution">
    <text evidence="4">The sequence shown here is derived from an EMBL/GenBank/DDBJ whole genome shotgun (WGS) entry which is preliminary data.</text>
</comment>
<evidence type="ECO:0000256" key="1">
    <source>
        <dbReference type="ARBA" id="ARBA00002001"/>
    </source>
</evidence>
<dbReference type="GO" id="GO:0003677">
    <property type="term" value="F:DNA binding"/>
    <property type="evidence" value="ECO:0007669"/>
    <property type="project" value="InterPro"/>
</dbReference>
<evidence type="ECO:0000259" key="3">
    <source>
        <dbReference type="Pfam" id="PF00125"/>
    </source>
</evidence>
<dbReference type="CDD" id="cd22910">
    <property type="entry name" value="HFD_H2B"/>
    <property type="match status" value="1"/>
</dbReference>
<dbReference type="EMBL" id="JAMZMK010007051">
    <property type="protein sequence ID" value="KAI7746032.1"/>
    <property type="molecule type" value="Genomic_DNA"/>
</dbReference>
<dbReference type="GO" id="GO:0046982">
    <property type="term" value="F:protein heterodimerization activity"/>
    <property type="evidence" value="ECO:0007669"/>
    <property type="project" value="InterPro"/>
</dbReference>
<dbReference type="InterPro" id="IPR007125">
    <property type="entry name" value="H2A/H2B/H3"/>
</dbReference>
<feature type="domain" description="Core Histone H2A/H2B/H3" evidence="3">
    <location>
        <begin position="37"/>
        <end position="91"/>
    </location>
</feature>
<protein>
    <recommendedName>
        <fullName evidence="3">Core Histone H2A/H2B/H3 domain-containing protein</fullName>
    </recommendedName>
</protein>
<evidence type="ECO:0000313" key="4">
    <source>
        <dbReference type="EMBL" id="KAI7746032.1"/>
    </source>
</evidence>
<sequence length="98" mass="10587">MSVGGGQQTELVTSTMVPVKYPTPSAPQQIPLAGPDVLKHVHPDIGISSNAMAVINSFMNDMLQKLAQESSWLAEYNKSPTITCREIEVAVGLYFPVN</sequence>
<name>A0AAD5CQT5_AMBAR</name>
<dbReference type="SUPFAM" id="SSF47113">
    <property type="entry name" value="Histone-fold"/>
    <property type="match status" value="1"/>
</dbReference>
<dbReference type="InterPro" id="IPR009072">
    <property type="entry name" value="Histone-fold"/>
</dbReference>
<dbReference type="PRINTS" id="PR00621">
    <property type="entry name" value="HISTONEH2B"/>
</dbReference>
<accession>A0AAD5CQT5</accession>
<reference evidence="4" key="1">
    <citation type="submission" date="2022-06" db="EMBL/GenBank/DDBJ databases">
        <title>Uncovering the hologenomic basis of an extraordinary plant invasion.</title>
        <authorList>
            <person name="Bieker V.C."/>
            <person name="Martin M.D."/>
            <person name="Gilbert T."/>
            <person name="Hodgins K."/>
            <person name="Battlay P."/>
            <person name="Petersen B."/>
            <person name="Wilson J."/>
        </authorList>
    </citation>
    <scope>NUCLEOTIDE SEQUENCE</scope>
    <source>
        <strain evidence="4">AA19_3_7</strain>
        <tissue evidence="4">Leaf</tissue>
    </source>
</reference>
<dbReference type="Pfam" id="PF00125">
    <property type="entry name" value="Histone"/>
    <property type="match status" value="1"/>
</dbReference>
<dbReference type="GO" id="GO:0030527">
    <property type="term" value="F:structural constituent of chromatin"/>
    <property type="evidence" value="ECO:0007669"/>
    <property type="project" value="InterPro"/>
</dbReference>
<evidence type="ECO:0000256" key="2">
    <source>
        <dbReference type="ARBA" id="ARBA00006846"/>
    </source>
</evidence>
<dbReference type="GO" id="GO:0000786">
    <property type="term" value="C:nucleosome"/>
    <property type="evidence" value="ECO:0007669"/>
    <property type="project" value="InterPro"/>
</dbReference>
<comment type="function">
    <text evidence="1">Core component of nucleosome. Nucleosomes wrap and compact DNA into chromatin, limiting DNA accessibility to the cellular machineries which require DNA as a template. Histones thereby play a central role in transcription regulation, DNA repair, DNA replication and chromosomal stability. DNA accessibility is regulated via a complex set of post-translational modifications of histones, also called histone code, and nucleosome remodeling.</text>
</comment>
<dbReference type="PANTHER" id="PTHR23428">
    <property type="entry name" value="HISTONE H2B"/>
    <property type="match status" value="1"/>
</dbReference>
<comment type="similarity">
    <text evidence="2">Belongs to the histone H2B family.</text>
</comment>
<gene>
    <name evidence="4" type="ORF">M8C21_017242</name>
</gene>
<evidence type="ECO:0000313" key="5">
    <source>
        <dbReference type="Proteomes" id="UP001206925"/>
    </source>
</evidence>
<organism evidence="4 5">
    <name type="scientific">Ambrosia artemisiifolia</name>
    <name type="common">Common ragweed</name>
    <dbReference type="NCBI Taxonomy" id="4212"/>
    <lineage>
        <taxon>Eukaryota</taxon>
        <taxon>Viridiplantae</taxon>
        <taxon>Streptophyta</taxon>
        <taxon>Embryophyta</taxon>
        <taxon>Tracheophyta</taxon>
        <taxon>Spermatophyta</taxon>
        <taxon>Magnoliopsida</taxon>
        <taxon>eudicotyledons</taxon>
        <taxon>Gunneridae</taxon>
        <taxon>Pentapetalae</taxon>
        <taxon>asterids</taxon>
        <taxon>campanulids</taxon>
        <taxon>Asterales</taxon>
        <taxon>Asteraceae</taxon>
        <taxon>Asteroideae</taxon>
        <taxon>Heliantheae alliance</taxon>
        <taxon>Heliantheae</taxon>
        <taxon>Ambrosia</taxon>
    </lineage>
</organism>
<proteinExistence type="inferred from homology"/>
<dbReference type="AlphaFoldDB" id="A0AAD5CQT5"/>
<dbReference type="Gene3D" id="1.10.20.10">
    <property type="entry name" value="Histone, subunit A"/>
    <property type="match status" value="1"/>
</dbReference>